<evidence type="ECO:0000313" key="1">
    <source>
        <dbReference type="EMBL" id="SCL60570.1"/>
    </source>
</evidence>
<dbReference type="STRING" id="683228.GA0070617_4417"/>
<evidence type="ECO:0000313" key="2">
    <source>
        <dbReference type="EMBL" id="SCL60596.1"/>
    </source>
</evidence>
<reference evidence="1 3" key="1">
    <citation type="submission" date="2016-06" db="EMBL/GenBank/DDBJ databases">
        <authorList>
            <person name="Kjaerup R.B."/>
            <person name="Dalgaard T.S."/>
            <person name="Juul-Madsen H.R."/>
        </authorList>
    </citation>
    <scope>NUCLEOTIDE SEQUENCE [LARGE SCALE GENOMIC DNA]</scope>
    <source>
        <strain evidence="1 3">DSM 45577</strain>
    </source>
</reference>
<keyword evidence="3" id="KW-1185">Reference proteome</keyword>
<protein>
    <submittedName>
        <fullName evidence="1">Uncharacterized protein</fullName>
    </submittedName>
</protein>
<evidence type="ECO:0000313" key="3">
    <source>
        <dbReference type="Proteomes" id="UP000198937"/>
    </source>
</evidence>
<accession>A0A1C6V3S9</accession>
<dbReference type="Proteomes" id="UP000198937">
    <property type="component" value="Unassembled WGS sequence"/>
</dbReference>
<dbReference type="EMBL" id="FMIA01000002">
    <property type="protein sequence ID" value="SCL60570.1"/>
    <property type="molecule type" value="Genomic_DNA"/>
</dbReference>
<reference evidence="3" key="2">
    <citation type="submission" date="2016-06" db="EMBL/GenBank/DDBJ databases">
        <authorList>
            <person name="Varghese N."/>
            <person name="Submissions Spin"/>
        </authorList>
    </citation>
    <scope>NUCLEOTIDE SEQUENCE [LARGE SCALE GENOMIC DNA]</scope>
    <source>
        <strain evidence="3">DSM 45577</strain>
    </source>
</reference>
<dbReference type="AlphaFoldDB" id="A0A1C6V3S9"/>
<organism evidence="1 3">
    <name type="scientific">Micromonospora yangpuensis</name>
    <dbReference type="NCBI Taxonomy" id="683228"/>
    <lineage>
        <taxon>Bacteria</taxon>
        <taxon>Bacillati</taxon>
        <taxon>Actinomycetota</taxon>
        <taxon>Actinomycetes</taxon>
        <taxon>Micromonosporales</taxon>
        <taxon>Micromonosporaceae</taxon>
        <taxon>Micromonospora</taxon>
    </lineage>
</organism>
<dbReference type="RefSeq" id="WP_091441838.1">
    <property type="nucleotide sequence ID" value="NZ_FMIA01000002.1"/>
</dbReference>
<sequence>MASIEEVKAGINQFGQQTQQNVAQLRAVHQSLEQSLSMLRAVTAGTGHPAVGEAIARMEQVRAKLDEASQLAMGAVEATRQYASGF</sequence>
<name>A0A1C6V3S9_9ACTN</name>
<dbReference type="OrthoDB" id="3391820at2"/>
<proteinExistence type="predicted"/>
<dbReference type="EMBL" id="FMIA01000002">
    <property type="protein sequence ID" value="SCL60596.1"/>
    <property type="molecule type" value="Genomic_DNA"/>
</dbReference>
<gene>
    <name evidence="1" type="ORF">GA0070617_4417</name>
    <name evidence="2" type="ORF">GA0070617_4424</name>
</gene>